<name>A0A0C9ZDI5_9AGAM</name>
<dbReference type="PROSITE" id="PS00455">
    <property type="entry name" value="AMP_BINDING"/>
    <property type="match status" value="1"/>
</dbReference>
<feature type="domain" description="AMP-dependent synthetase/ligase" evidence="1">
    <location>
        <begin position="45"/>
        <end position="206"/>
    </location>
</feature>
<dbReference type="InterPro" id="IPR042099">
    <property type="entry name" value="ANL_N_sf"/>
</dbReference>
<organism evidence="2 3">
    <name type="scientific">Suillus luteus UH-Slu-Lm8-n1</name>
    <dbReference type="NCBI Taxonomy" id="930992"/>
    <lineage>
        <taxon>Eukaryota</taxon>
        <taxon>Fungi</taxon>
        <taxon>Dikarya</taxon>
        <taxon>Basidiomycota</taxon>
        <taxon>Agaricomycotina</taxon>
        <taxon>Agaricomycetes</taxon>
        <taxon>Agaricomycetidae</taxon>
        <taxon>Boletales</taxon>
        <taxon>Suillineae</taxon>
        <taxon>Suillaceae</taxon>
        <taxon>Suillus</taxon>
    </lineage>
</organism>
<evidence type="ECO:0000313" key="3">
    <source>
        <dbReference type="Proteomes" id="UP000054485"/>
    </source>
</evidence>
<dbReference type="InParanoid" id="A0A0C9ZDI5"/>
<gene>
    <name evidence="2" type="ORF">CY34DRAFT_569163</name>
</gene>
<dbReference type="InterPro" id="IPR020845">
    <property type="entry name" value="AMP-binding_CS"/>
</dbReference>
<evidence type="ECO:0000313" key="2">
    <source>
        <dbReference type="EMBL" id="KIK35555.1"/>
    </source>
</evidence>
<protein>
    <recommendedName>
        <fullName evidence="1">AMP-dependent synthetase/ligase domain-containing protein</fullName>
    </recommendedName>
</protein>
<proteinExistence type="predicted"/>
<dbReference type="InterPro" id="IPR050237">
    <property type="entry name" value="ATP-dep_AMP-bd_enzyme"/>
</dbReference>
<dbReference type="STRING" id="930992.A0A0C9ZDI5"/>
<feature type="non-terminal residue" evidence="2">
    <location>
        <position position="215"/>
    </location>
</feature>
<dbReference type="Proteomes" id="UP000054485">
    <property type="component" value="Unassembled WGS sequence"/>
</dbReference>
<dbReference type="OrthoDB" id="2692782at2759"/>
<dbReference type="EMBL" id="KN835612">
    <property type="protein sequence ID" value="KIK35555.1"/>
    <property type="molecule type" value="Genomic_DNA"/>
</dbReference>
<dbReference type="HOGENOM" id="CLU_1284027_0_0_1"/>
<accession>A0A0C9ZDI5</accession>
<dbReference type="SUPFAM" id="SSF56801">
    <property type="entry name" value="Acetyl-CoA synthetase-like"/>
    <property type="match status" value="1"/>
</dbReference>
<reference evidence="3" key="2">
    <citation type="submission" date="2015-01" db="EMBL/GenBank/DDBJ databases">
        <title>Evolutionary Origins and Diversification of the Mycorrhizal Mutualists.</title>
        <authorList>
            <consortium name="DOE Joint Genome Institute"/>
            <consortium name="Mycorrhizal Genomics Consortium"/>
            <person name="Kohler A."/>
            <person name="Kuo A."/>
            <person name="Nagy L.G."/>
            <person name="Floudas D."/>
            <person name="Copeland A."/>
            <person name="Barry K.W."/>
            <person name="Cichocki N."/>
            <person name="Veneault-Fourrey C."/>
            <person name="LaButti K."/>
            <person name="Lindquist E.A."/>
            <person name="Lipzen A."/>
            <person name="Lundell T."/>
            <person name="Morin E."/>
            <person name="Murat C."/>
            <person name="Riley R."/>
            <person name="Ohm R."/>
            <person name="Sun H."/>
            <person name="Tunlid A."/>
            <person name="Henrissat B."/>
            <person name="Grigoriev I.V."/>
            <person name="Hibbett D.S."/>
            <person name="Martin F."/>
        </authorList>
    </citation>
    <scope>NUCLEOTIDE SEQUENCE [LARGE SCALE GENOMIC DNA]</scope>
    <source>
        <strain evidence="3">UH-Slu-Lm8-n1</strain>
    </source>
</reference>
<reference evidence="2 3" key="1">
    <citation type="submission" date="2014-04" db="EMBL/GenBank/DDBJ databases">
        <authorList>
            <consortium name="DOE Joint Genome Institute"/>
            <person name="Kuo A."/>
            <person name="Ruytinx J."/>
            <person name="Rineau F."/>
            <person name="Colpaert J."/>
            <person name="Kohler A."/>
            <person name="Nagy L.G."/>
            <person name="Floudas D."/>
            <person name="Copeland A."/>
            <person name="Barry K.W."/>
            <person name="Cichocki N."/>
            <person name="Veneault-Fourrey C."/>
            <person name="LaButti K."/>
            <person name="Lindquist E.A."/>
            <person name="Lipzen A."/>
            <person name="Lundell T."/>
            <person name="Morin E."/>
            <person name="Murat C."/>
            <person name="Sun H."/>
            <person name="Tunlid A."/>
            <person name="Henrissat B."/>
            <person name="Grigoriev I.V."/>
            <person name="Hibbett D.S."/>
            <person name="Martin F."/>
            <person name="Nordberg H.P."/>
            <person name="Cantor M.N."/>
            <person name="Hua S.X."/>
        </authorList>
    </citation>
    <scope>NUCLEOTIDE SEQUENCE [LARGE SCALE GENOMIC DNA]</scope>
    <source>
        <strain evidence="2 3">UH-Slu-Lm8-n1</strain>
    </source>
</reference>
<dbReference type="Gene3D" id="3.40.50.12780">
    <property type="entry name" value="N-terminal domain of ligase-like"/>
    <property type="match status" value="1"/>
</dbReference>
<dbReference type="PANTHER" id="PTHR43767:SF1">
    <property type="entry name" value="NONRIBOSOMAL PEPTIDE SYNTHASE PES1 (EUROFUNG)-RELATED"/>
    <property type="match status" value="1"/>
</dbReference>
<dbReference type="InterPro" id="IPR000873">
    <property type="entry name" value="AMP-dep_synth/lig_dom"/>
</dbReference>
<dbReference type="Pfam" id="PF00501">
    <property type="entry name" value="AMP-binding"/>
    <property type="match status" value="1"/>
</dbReference>
<keyword evidence="3" id="KW-1185">Reference proteome</keyword>
<dbReference type="AlphaFoldDB" id="A0A0C9ZDI5"/>
<evidence type="ECO:0000259" key="1">
    <source>
        <dbReference type="Pfam" id="PF00501"/>
    </source>
</evidence>
<dbReference type="PANTHER" id="PTHR43767">
    <property type="entry name" value="LONG-CHAIN-FATTY-ACID--COA LIGASE"/>
    <property type="match status" value="1"/>
</dbReference>
<sequence>MVSIAITKTSVVSAQPNTLQDVIAQAVNRYPSHELGFITSSAHDSSIQTKTFSAFNQYVRNLARAMLQWGKPTGSVVVVYLTEHEDNMAAVWACLLAGYVPCLQPALSAQQAHKEGHVAHIKNLFGSATWLTNELGAEQISTISGLEVHLLSELKGSAETFSVSADWVAYEAKPDDEAILFLTSGSTGFSKAVVHTHRTILAACRAKGESYGLTS</sequence>